<dbReference type="InterPro" id="IPR053253">
    <property type="entry name" value="Sex_diff_modulator"/>
</dbReference>
<dbReference type="EMBL" id="MU629765">
    <property type="protein sequence ID" value="KAJ1255279.1"/>
    <property type="molecule type" value="Genomic_DNA"/>
</dbReference>
<proteinExistence type="predicted"/>
<accession>A0A9W8CDG2</accession>
<feature type="compositionally biased region" description="Polar residues" evidence="1">
    <location>
        <begin position="467"/>
        <end position="486"/>
    </location>
</feature>
<comment type="caution">
    <text evidence="2">The sequence shown here is derived from an EMBL/GenBank/DDBJ whole genome shotgun (WGS) entry which is preliminary data.</text>
</comment>
<dbReference type="AlphaFoldDB" id="A0A9W8CDG2"/>
<evidence type="ECO:0000313" key="2">
    <source>
        <dbReference type="EMBL" id="KAJ1255279.1"/>
    </source>
</evidence>
<dbReference type="PANTHER" id="PTHR33087">
    <property type="entry name" value="OS07G0539200 PROTEIN"/>
    <property type="match status" value="1"/>
</dbReference>
<feature type="compositionally biased region" description="Basic and acidic residues" evidence="1">
    <location>
        <begin position="311"/>
        <end position="324"/>
    </location>
</feature>
<keyword evidence="3" id="KW-1185">Reference proteome</keyword>
<name>A0A9W8CDG2_9POAL</name>
<dbReference type="OrthoDB" id="688827at2759"/>
<feature type="region of interest" description="Disordered" evidence="1">
    <location>
        <begin position="458"/>
        <end position="530"/>
    </location>
</feature>
<dbReference type="Proteomes" id="UP001164776">
    <property type="component" value="Unassembled WGS sequence"/>
</dbReference>
<gene>
    <name evidence="2" type="ORF">BS78_K268200</name>
</gene>
<feature type="region of interest" description="Disordered" evidence="1">
    <location>
        <begin position="336"/>
        <end position="358"/>
    </location>
</feature>
<feature type="compositionally biased region" description="Basic and acidic residues" evidence="1">
    <location>
        <begin position="260"/>
        <end position="304"/>
    </location>
</feature>
<feature type="region of interest" description="Disordered" evidence="1">
    <location>
        <begin position="244"/>
        <end position="324"/>
    </location>
</feature>
<reference evidence="2 3" key="1">
    <citation type="submission" date="2022-10" db="EMBL/GenBank/DDBJ databases">
        <title>WGS assembly of Paspalum vaginatum 540-79.</title>
        <authorList>
            <person name="Sun G."/>
            <person name="Wase N."/>
            <person name="Shu S."/>
            <person name="Jenkins J."/>
            <person name="Zhou B."/>
            <person name="Torres-Rodriguez J."/>
            <person name="Chen C."/>
            <person name="Sandor L."/>
            <person name="Plott C."/>
            <person name="Yoshinga Y."/>
            <person name="Daum C."/>
            <person name="Qi P."/>
            <person name="Barry K."/>
            <person name="Lipzen A."/>
            <person name="Berry L."/>
            <person name="Pedersen C."/>
            <person name="Gottilla T."/>
            <person name="Foltz A."/>
            <person name="Yu H."/>
            <person name="O'Malley R."/>
            <person name="Zhang C."/>
            <person name="Devos K."/>
            <person name="Sigmon B."/>
            <person name="Yu B."/>
            <person name="Obata T."/>
            <person name="Schmutz J."/>
            <person name="Schnable J."/>
        </authorList>
    </citation>
    <scope>NUCLEOTIDE SEQUENCE [LARGE SCALE GENOMIC DNA]</scope>
    <source>
        <strain evidence="3">cv. 540-79</strain>
    </source>
</reference>
<dbReference type="PANTHER" id="PTHR33087:SF21">
    <property type="entry name" value="OS03G0782100 PROTEIN"/>
    <property type="match status" value="1"/>
</dbReference>
<evidence type="ECO:0000313" key="3">
    <source>
        <dbReference type="Proteomes" id="UP001164776"/>
    </source>
</evidence>
<protein>
    <recommendedName>
        <fullName evidence="4">DUF4283 domain-containing protein</fullName>
    </recommendedName>
</protein>
<evidence type="ECO:0000256" key="1">
    <source>
        <dbReference type="SAM" id="MobiDB-lite"/>
    </source>
</evidence>
<evidence type="ECO:0008006" key="4">
    <source>
        <dbReference type="Google" id="ProtNLM"/>
    </source>
</evidence>
<organism evidence="2 3">
    <name type="scientific">Paspalum vaginatum</name>
    <name type="common">seashore paspalum</name>
    <dbReference type="NCBI Taxonomy" id="158149"/>
    <lineage>
        <taxon>Eukaryota</taxon>
        <taxon>Viridiplantae</taxon>
        <taxon>Streptophyta</taxon>
        <taxon>Embryophyta</taxon>
        <taxon>Tracheophyta</taxon>
        <taxon>Spermatophyta</taxon>
        <taxon>Magnoliopsida</taxon>
        <taxon>Liliopsida</taxon>
        <taxon>Poales</taxon>
        <taxon>Poaceae</taxon>
        <taxon>PACMAD clade</taxon>
        <taxon>Panicoideae</taxon>
        <taxon>Andropogonodae</taxon>
        <taxon>Paspaleae</taxon>
        <taxon>Paspalinae</taxon>
        <taxon>Paspalum</taxon>
    </lineage>
</organism>
<sequence length="634" mass="70980">MDRFSTDLPDAELGVGDGVVRVRHGELRLVLGRADGLDLAALREEFRLREGEVTVTRQHPETFLFKFLHPHHCARALEQGYVKRRGIDIRFIKWRSLSSAQGGATLPFRSTLLGRHPQLCLDADIVERIISRRCALETIDTNLLNPEETKTVDLWAWTANPSSIPKKIWLIFTSQARDAKLSSVLVMETPPQHWQSGSKFRIIVHLEEIHDYTSASVDVNGNFSPRKRRLPRWHLGVLDGVPPSSRAFESFPHHPPPPHHQHEDRARDDDRRRRQEKETRGVRGRYNNDHPDFERGRRWRHHDDDDGDSDYDLHGRRDYGGRDGHCKLRVEDHVYRERERSPRRRNWGGSSNQGWQRLGGTEQLVSDAPQQKFMNKMLALASQLGSSEILMPDGNEALSATKRRDGATPLVPASGVFNRIFDMLPKRPAAAAVAATQVQDASIEAVEEALKQMELHAVPPGDGVLQGHSSVEQQTALASPTASNLGSPREEGGIDVSTLFSKPSPPLLQSQAPTRAKTPTPPAPPRRRQRHVFNMSSVRRSARLASARPMTQMQRAQKNLCRKLGLVQDELEPVETALQEFVAMFNGPLPADIIAALTEVLNLDNDDVNAADDALLKLVGEGLEDLAGEVPMAA</sequence>